<dbReference type="InterPro" id="IPR046457">
    <property type="entry name" value="PMI_typeI_cat"/>
</dbReference>
<dbReference type="EMBL" id="LYOR01000001">
    <property type="protein sequence ID" value="OFV67017.1"/>
    <property type="molecule type" value="Genomic_DNA"/>
</dbReference>
<dbReference type="InterPro" id="IPR005843">
    <property type="entry name" value="A-D-PHexomutase_C"/>
</dbReference>
<feature type="domain" description="Alpha-D-phosphohexomutase C-terminal" evidence="7">
    <location>
        <begin position="1241"/>
        <end position="1323"/>
    </location>
</feature>
<protein>
    <submittedName>
        <fullName evidence="13">Alpha-D-phosphohexomutase, alpha/beta/alpha domain protein I domain protein</fullName>
        <ecNumber evidence="13">5.4.2.-</ecNumber>
    </submittedName>
</protein>
<dbReference type="InterPro" id="IPR005844">
    <property type="entry name" value="A-D-PHexomutase_a/b/a-I"/>
</dbReference>
<dbReference type="SUPFAM" id="SSF53738">
    <property type="entry name" value="Phosphoglucomutase, first 3 domains"/>
    <property type="match status" value="3"/>
</dbReference>
<evidence type="ECO:0000259" key="12">
    <source>
        <dbReference type="Pfam" id="PF21621"/>
    </source>
</evidence>
<reference evidence="13" key="1">
    <citation type="submission" date="2016-05" db="EMBL/GenBank/DDBJ databases">
        <title>Microbial consortia oxidize butane by reversing methanogenesis.</title>
        <authorList>
            <person name="Laso-Perez R."/>
            <person name="Richter M."/>
            <person name="Wegener G."/>
            <person name="Musat F."/>
        </authorList>
    </citation>
    <scope>NUCLEOTIDE SEQUENCE [LARGE SCALE GENOMIC DNA]</scope>
    <source>
        <strain evidence="13">BOX1</strain>
    </source>
</reference>
<dbReference type="Pfam" id="PF20511">
    <property type="entry name" value="PMI_typeI_cat"/>
    <property type="match status" value="1"/>
</dbReference>
<dbReference type="Proteomes" id="UP000185779">
    <property type="component" value="Unassembled WGS sequence"/>
</dbReference>
<dbReference type="PANTHER" id="PTHR43771">
    <property type="entry name" value="PHOSPHOMANNOMUTASE"/>
    <property type="match status" value="1"/>
</dbReference>
<name>A0A1F2P6R1_9EURY</name>
<keyword evidence="4" id="KW-0479">Metal-binding</keyword>
<sequence length="1353" mass="154021">MSTCYYTHIQRMDEIIQGSEGFDLVIIVTSSDKQAAFWKERLEAVKDQIIGKDARIYCVVEEWEAGQLLGTLNAWEKVSAYEDLESLLRQGGKIAIYHTAGYGKRMAPLVQSEGNDKAGIKLPGLLNLSGRKVPMRLLEAVIYQSSIFAPSRKGRICVFWADQIFIPSGDVEFEGKHHVELFTIRKPAPDTREEWEREWQAYGLVIPREDGCMMLEKQSWDEFERLVEDGVIKQEDGRIIIGKGLGCFSISYEFFIEVLSEFKKDLEERRKLDTDPDLWMPLTSPDRVEPEKRARVEPLIKRFDSKGAIFGDKDMGAGTYWWDLGQPILYHEHLLKLTQDTEEGEVMRAFFRADSSGIIGSEVEGMLRGCVVVDSRVEDSDLNECVVISSMIRGVSGNKSLIYNCIELSGFDLGDENVVADLFHPMKGKIRMKRGILRDGKKDWDMRLLPNPYSYRELEHLMRDVPIDDTLRERETWERYWRLNLGDKFEQLSRSVIRLSGSTLEKPWGSESWICSGHPKNPSMIKVGEIDVSLIHLLNHRGEEIIGDQLYRDFRGEFPVILKFIYARENLSVQVHPSDDDAARLGEPEPGKTEGWYVIDAEPGAKIYLSLRRQIADLSEICEDVLHGVEIKKGDVFLVPPGTLHAIGAGTHLFEIQESSDLTYRVWDWGRQRETHLDKACLVSITDQDAESLKQTPREIDGETVLLDTVYFTLSLASSGLQETKGSFHTLTCIEGEAEIEYNGRKERLSTGETALIPASITSYMLRSNGKVLKSYLRTPSHIDPVIFQTYDVRAPETMLPDRICYYLGKGYGTYLRRERGEESEHWVCVGGGIRLSTERIRKALIDGIRSSGVNVYDIGITSTPELYFAIPFLHADGGINITASHNEAIYNGLKQVIRSDDEFIMSINADQMLEIKRIILGSDFLYGKGERVKVKDGLIPRYHNLLVESNCRLGREIWIHLLREWDLKELLDTLAEIEFPGKADGKRWQEIKKRLRIPDEIEMPETAVAAPLDGLKVVIDFGNGSTWRTKSVYLNLGCEVVGLNETPDGRFPAHHPDPIKAKYRRQLEELTVKVAESEKEKEVVGFGHDEDGDRVIFVRSDGRVVEGDRTLAIQAKDIIEEYRKKGKVPRFMGEVKFSRVTEEFITSHGGIYIMSPTGFAFIKERMKEIYLASKEKGEEGVVLAAELSGHQMSGQEENWMFDDGTLAAVKILSVIAKAKRRGRTFIDLDEEVPRYPATPEINIRLPTNHLDEKEEVVRKALEIFEAMGFEIDRTDGGIIRWYDDKGWVGQALIRKSNTQPMVICRVEGRDEAAKARVEEEFFGVLKKVSTERIPRLDLGSDDYVREWMSRGT</sequence>
<dbReference type="SUPFAM" id="SSF55957">
    <property type="entry name" value="Phosphoglucomutase, C-terminal domain"/>
    <property type="match status" value="1"/>
</dbReference>
<dbReference type="InterPro" id="IPR014710">
    <property type="entry name" value="RmlC-like_jellyroll"/>
</dbReference>
<feature type="domain" description="Phosphomannose isomerase type I catalytic" evidence="11">
    <location>
        <begin position="510"/>
        <end position="587"/>
    </location>
</feature>
<evidence type="ECO:0000256" key="5">
    <source>
        <dbReference type="ARBA" id="ARBA00022842"/>
    </source>
</evidence>
<evidence type="ECO:0000256" key="6">
    <source>
        <dbReference type="ARBA" id="ARBA00023235"/>
    </source>
</evidence>
<dbReference type="PANTHER" id="PTHR43771:SF2">
    <property type="entry name" value="PHOSPHOMANNOMUTASE_PHOSPHOGLUCOMUTASE"/>
    <property type="match status" value="1"/>
</dbReference>
<dbReference type="InterPro" id="IPR011051">
    <property type="entry name" value="RmlC_Cupin_sf"/>
</dbReference>
<keyword evidence="5" id="KW-0460">Magnesium</keyword>
<feature type="domain" description="Alpha-D-phosphohexomutase alpha/beta/alpha" evidence="9">
    <location>
        <begin position="1014"/>
        <end position="1103"/>
    </location>
</feature>
<keyword evidence="6 13" id="KW-0413">Isomerase</keyword>
<dbReference type="InterPro" id="IPR005846">
    <property type="entry name" value="A-D-PHexomutase_a/b/a-III"/>
</dbReference>
<dbReference type="Gene3D" id="3.40.120.10">
    <property type="entry name" value="Alpha-D-Glucose-1,6-Bisphosphate, subunit A, domain 3"/>
    <property type="match status" value="3"/>
</dbReference>
<keyword evidence="14" id="KW-1185">Reference proteome</keyword>
<comment type="cofactor">
    <cofactor evidence="1">
        <name>Mg(2+)</name>
        <dbReference type="ChEBI" id="CHEBI:18420"/>
    </cofactor>
</comment>
<evidence type="ECO:0000313" key="13">
    <source>
        <dbReference type="EMBL" id="OFV67017.1"/>
    </source>
</evidence>
<dbReference type="InterPro" id="IPR005845">
    <property type="entry name" value="A-D-PHexomutase_a/b/a-II"/>
</dbReference>
<dbReference type="PATRIC" id="fig|1839936.3.peg.313"/>
<evidence type="ECO:0000259" key="8">
    <source>
        <dbReference type="Pfam" id="PF02878"/>
    </source>
</evidence>
<dbReference type="Pfam" id="PF02879">
    <property type="entry name" value="PGM_PMM_II"/>
    <property type="match status" value="1"/>
</dbReference>
<keyword evidence="3" id="KW-0597">Phosphoprotein</keyword>
<dbReference type="Gene3D" id="3.30.310.50">
    <property type="entry name" value="Alpha-D-phosphohexomutase, C-terminal domain"/>
    <property type="match status" value="1"/>
</dbReference>
<dbReference type="GO" id="GO:0004476">
    <property type="term" value="F:mannose-6-phosphate isomerase activity"/>
    <property type="evidence" value="ECO:0007669"/>
    <property type="project" value="InterPro"/>
</dbReference>
<dbReference type="Pfam" id="PF21621">
    <property type="entry name" value="MPI_cupin_dom"/>
    <property type="match status" value="1"/>
</dbReference>
<dbReference type="Pfam" id="PF00408">
    <property type="entry name" value="PGM_PMM_IV"/>
    <property type="match status" value="1"/>
</dbReference>
<evidence type="ECO:0000256" key="4">
    <source>
        <dbReference type="ARBA" id="ARBA00022723"/>
    </source>
</evidence>
<dbReference type="GO" id="GO:0005975">
    <property type="term" value="P:carbohydrate metabolic process"/>
    <property type="evidence" value="ECO:0007669"/>
    <property type="project" value="InterPro"/>
</dbReference>
<dbReference type="GO" id="GO:0008270">
    <property type="term" value="F:zinc ion binding"/>
    <property type="evidence" value="ECO:0007669"/>
    <property type="project" value="InterPro"/>
</dbReference>
<dbReference type="STRING" id="1839936.SBU_000310"/>
<evidence type="ECO:0000256" key="1">
    <source>
        <dbReference type="ARBA" id="ARBA00001946"/>
    </source>
</evidence>
<evidence type="ECO:0000259" key="11">
    <source>
        <dbReference type="Pfam" id="PF20511"/>
    </source>
</evidence>
<dbReference type="InterPro" id="IPR036900">
    <property type="entry name" value="A-D-PHexomutase_C_sf"/>
</dbReference>
<dbReference type="CDD" id="cd07010">
    <property type="entry name" value="cupin_PMI_type_I_N_bac"/>
    <property type="match status" value="1"/>
</dbReference>
<dbReference type="EC" id="5.4.2.-" evidence="13"/>
<dbReference type="Pfam" id="PF02878">
    <property type="entry name" value="PGM_PMM_I"/>
    <property type="match status" value="1"/>
</dbReference>
<proteinExistence type="inferred from homology"/>
<evidence type="ECO:0000259" key="10">
    <source>
        <dbReference type="Pfam" id="PF02880"/>
    </source>
</evidence>
<evidence type="ECO:0000256" key="3">
    <source>
        <dbReference type="ARBA" id="ARBA00022553"/>
    </source>
</evidence>
<accession>A0A1F2P6R1</accession>
<evidence type="ECO:0000313" key="14">
    <source>
        <dbReference type="Proteomes" id="UP000185779"/>
    </source>
</evidence>
<dbReference type="InterPro" id="IPR016055">
    <property type="entry name" value="A-D-PHexomutase_a/b/a-I/II/III"/>
</dbReference>
<dbReference type="Gene3D" id="2.60.120.10">
    <property type="entry name" value="Jelly Rolls"/>
    <property type="match status" value="2"/>
</dbReference>
<evidence type="ECO:0000259" key="7">
    <source>
        <dbReference type="Pfam" id="PF00408"/>
    </source>
</evidence>
<dbReference type="GO" id="GO:0016868">
    <property type="term" value="F:intramolecular phosphotransferase activity"/>
    <property type="evidence" value="ECO:0007669"/>
    <property type="project" value="InterPro"/>
</dbReference>
<feature type="domain" description="Mannose-6-phosphate isomerase cupin" evidence="12">
    <location>
        <begin position="723"/>
        <end position="776"/>
    </location>
</feature>
<evidence type="ECO:0000256" key="2">
    <source>
        <dbReference type="ARBA" id="ARBA00010231"/>
    </source>
</evidence>
<gene>
    <name evidence="13" type="ORF">SBU_000310</name>
</gene>
<comment type="caution">
    <text evidence="13">The sequence shown here is derived from an EMBL/GenBank/DDBJ whole genome shotgun (WGS) entry which is preliminary data.</text>
</comment>
<feature type="domain" description="Alpha-D-phosphohexomutase alpha/beta/alpha" evidence="8">
    <location>
        <begin position="787"/>
        <end position="900"/>
    </location>
</feature>
<feature type="domain" description="Alpha-D-phosphohexomutase alpha/beta/alpha" evidence="10">
    <location>
        <begin position="1107"/>
        <end position="1222"/>
    </location>
</feature>
<dbReference type="SUPFAM" id="SSF51182">
    <property type="entry name" value="RmlC-like cupins"/>
    <property type="match status" value="1"/>
</dbReference>
<evidence type="ECO:0000259" key="9">
    <source>
        <dbReference type="Pfam" id="PF02879"/>
    </source>
</evidence>
<comment type="similarity">
    <text evidence="2">Belongs to the phosphohexose mutase family.</text>
</comment>
<dbReference type="InterPro" id="IPR049071">
    <property type="entry name" value="MPI_cupin_dom"/>
</dbReference>
<organism evidence="13 14">
    <name type="scientific">Candidatus Syntropharchaeum butanivorans</name>
    <dbReference type="NCBI Taxonomy" id="1839936"/>
    <lineage>
        <taxon>Archaea</taxon>
        <taxon>Methanobacteriati</taxon>
        <taxon>Methanobacteriota</taxon>
        <taxon>Stenosarchaea group</taxon>
        <taxon>Methanomicrobia</taxon>
        <taxon>Methanosarcinales</taxon>
        <taxon>ANME-2 cluster</taxon>
        <taxon>Candidatus Syntropharchaeum</taxon>
    </lineage>
</organism>
<dbReference type="Pfam" id="PF02880">
    <property type="entry name" value="PGM_PMM_III"/>
    <property type="match status" value="1"/>
</dbReference>